<dbReference type="Gene3D" id="3.10.310.30">
    <property type="match status" value="1"/>
</dbReference>
<evidence type="ECO:0000256" key="1">
    <source>
        <dbReference type="ARBA" id="ARBA00005915"/>
    </source>
</evidence>
<evidence type="ECO:0000313" key="11">
    <source>
        <dbReference type="Proteomes" id="UP000219922"/>
    </source>
</evidence>
<evidence type="ECO:0000259" key="9">
    <source>
        <dbReference type="Pfam" id="PF17768"/>
    </source>
</evidence>
<feature type="domain" description="DDH" evidence="7">
    <location>
        <begin position="80"/>
        <end position="251"/>
    </location>
</feature>
<dbReference type="Proteomes" id="UP000219922">
    <property type="component" value="Unassembled WGS sequence"/>
</dbReference>
<evidence type="ECO:0000256" key="5">
    <source>
        <dbReference type="ARBA" id="ARBA00022839"/>
    </source>
</evidence>
<dbReference type="EMBL" id="NVMX01000217">
    <property type="protein sequence ID" value="PDZ94322.1"/>
    <property type="molecule type" value="Genomic_DNA"/>
</dbReference>
<sequence>MTKKWVEKPYDVTKAKVLQQEAKLTSLTSKLLVSRGIETDKQAQLFLKPNFNEDLHNPSLLADIDKVATRIYKAIQKMERVLIHGDYDADGATTTAIYVKGFKLLGKQVDYFLPNRFKDGYGVNVNNVEKFAEYDLIITGDTGIKAYDAIYELTHTHQKDVIVTDHHEPVVFPISERDRIPEKTKVIENEHEVMAIPDCFAVINPKRIDCEYQGKDLSGAGVAFKVIEAVFDYLHYPKRELYQMLDLVACGLVPDMVPMFNTKTDSFEVRNYVKLGLNIMNKTPKRWVTAVQELKEKEKNKNKPKGKARPIVAMDLGFTYGPLLNATGRLYDPTPAAEFLMEEDEEKVNELAKQLHEINLERRKLSADNASEILKFLKEQDEEYIDYGIVVTSPNLHVGITGLVAGEVLKEYYRTTIALAPFINPDGTKVYKGSARSIHGISVLDALIDVEKEMGPYIYGGHEQAAGLTLKPEQLDLFRELFRLAVKKQADKFGPEVFEPKKFYDAKIQFEEINFDLINELNLFEPFGMGNEEPTFYAGDVFIESIKVLRDKETQKEKALKFNFVQDGQFIEGITFSKIKELEKQYEKALERNSMVPCEVLGIPQINEWMGRITFQFKVEDIKIEPSL</sequence>
<dbReference type="GO" id="GO:0003676">
    <property type="term" value="F:nucleic acid binding"/>
    <property type="evidence" value="ECO:0007669"/>
    <property type="project" value="InterPro"/>
</dbReference>
<keyword evidence="4" id="KW-0378">Hydrolase</keyword>
<evidence type="ECO:0000259" key="7">
    <source>
        <dbReference type="Pfam" id="PF01368"/>
    </source>
</evidence>
<keyword evidence="5 10" id="KW-0269">Exonuclease</keyword>
<proteinExistence type="inferred from homology"/>
<dbReference type="InterPro" id="IPR038763">
    <property type="entry name" value="DHH_sf"/>
</dbReference>
<dbReference type="NCBIfam" id="TIGR00644">
    <property type="entry name" value="recJ"/>
    <property type="match status" value="1"/>
</dbReference>
<comment type="caution">
    <text evidence="10">The sequence shown here is derived from an EMBL/GenBank/DDBJ whole genome shotgun (WGS) entry which is preliminary data.</text>
</comment>
<comment type="similarity">
    <text evidence="1">Belongs to the RecJ family.</text>
</comment>
<dbReference type="InterPro" id="IPR041122">
    <property type="entry name" value="RecJ_OB"/>
</dbReference>
<feature type="coiled-coil region" evidence="6">
    <location>
        <begin position="341"/>
        <end position="368"/>
    </location>
</feature>
<dbReference type="GO" id="GO:0008409">
    <property type="term" value="F:5'-3' exonuclease activity"/>
    <property type="evidence" value="ECO:0007669"/>
    <property type="project" value="InterPro"/>
</dbReference>
<evidence type="ECO:0000256" key="6">
    <source>
        <dbReference type="SAM" id="Coils"/>
    </source>
</evidence>
<protein>
    <recommendedName>
        <fullName evidence="2">Single-stranded-DNA-specific exonuclease RecJ</fullName>
    </recommendedName>
</protein>
<dbReference type="Pfam" id="PF02272">
    <property type="entry name" value="DHHA1"/>
    <property type="match status" value="1"/>
</dbReference>
<evidence type="ECO:0000313" key="10">
    <source>
        <dbReference type="EMBL" id="PDZ94322.1"/>
    </source>
</evidence>
<dbReference type="Pfam" id="PF01368">
    <property type="entry name" value="DHH"/>
    <property type="match status" value="1"/>
</dbReference>
<dbReference type="PANTHER" id="PTHR30255:SF2">
    <property type="entry name" value="SINGLE-STRANDED-DNA-SPECIFIC EXONUCLEASE RECJ"/>
    <property type="match status" value="1"/>
</dbReference>
<dbReference type="Pfam" id="PF17768">
    <property type="entry name" value="RecJ_OB"/>
    <property type="match status" value="1"/>
</dbReference>
<feature type="domain" description="DHHA1" evidence="8">
    <location>
        <begin position="390"/>
        <end position="487"/>
    </location>
</feature>
<evidence type="ECO:0000256" key="2">
    <source>
        <dbReference type="ARBA" id="ARBA00019841"/>
    </source>
</evidence>
<evidence type="ECO:0000259" key="8">
    <source>
        <dbReference type="Pfam" id="PF02272"/>
    </source>
</evidence>
<dbReference type="SUPFAM" id="SSF64182">
    <property type="entry name" value="DHH phosphoesterases"/>
    <property type="match status" value="1"/>
</dbReference>
<dbReference type="Gene3D" id="3.90.1640.30">
    <property type="match status" value="1"/>
</dbReference>
<keyword evidence="3" id="KW-0540">Nuclease</keyword>
<gene>
    <name evidence="10" type="primary">recJ</name>
    <name evidence="10" type="ORF">CON36_34420</name>
</gene>
<name>A0A9X6XV06_BACCE</name>
<dbReference type="InterPro" id="IPR003156">
    <property type="entry name" value="DHHA1_dom"/>
</dbReference>
<accession>A0A9X6XV06</accession>
<evidence type="ECO:0000256" key="3">
    <source>
        <dbReference type="ARBA" id="ARBA00022722"/>
    </source>
</evidence>
<dbReference type="AlphaFoldDB" id="A0A9X6XV06"/>
<dbReference type="InterPro" id="IPR001667">
    <property type="entry name" value="DDH_dom"/>
</dbReference>
<dbReference type="InterPro" id="IPR004610">
    <property type="entry name" value="RecJ"/>
</dbReference>
<feature type="domain" description="RecJ OB" evidence="9">
    <location>
        <begin position="504"/>
        <end position="621"/>
    </location>
</feature>
<dbReference type="GO" id="GO:0006281">
    <property type="term" value="P:DNA repair"/>
    <property type="evidence" value="ECO:0007669"/>
    <property type="project" value="InterPro"/>
</dbReference>
<dbReference type="RefSeq" id="WP_098007104.1">
    <property type="nucleotide sequence ID" value="NZ_NVMX01000217.1"/>
</dbReference>
<evidence type="ECO:0000256" key="4">
    <source>
        <dbReference type="ARBA" id="ARBA00022801"/>
    </source>
</evidence>
<organism evidence="10 11">
    <name type="scientific">Bacillus cereus</name>
    <dbReference type="NCBI Taxonomy" id="1396"/>
    <lineage>
        <taxon>Bacteria</taxon>
        <taxon>Bacillati</taxon>
        <taxon>Bacillota</taxon>
        <taxon>Bacilli</taxon>
        <taxon>Bacillales</taxon>
        <taxon>Bacillaceae</taxon>
        <taxon>Bacillus</taxon>
        <taxon>Bacillus cereus group</taxon>
    </lineage>
</organism>
<dbReference type="PANTHER" id="PTHR30255">
    <property type="entry name" value="SINGLE-STRANDED-DNA-SPECIFIC EXONUCLEASE RECJ"/>
    <property type="match status" value="1"/>
</dbReference>
<keyword evidence="6" id="KW-0175">Coiled coil</keyword>
<dbReference type="InterPro" id="IPR051673">
    <property type="entry name" value="SSDNA_exonuclease_RecJ"/>
</dbReference>
<reference evidence="10 11" key="1">
    <citation type="submission" date="2017-09" db="EMBL/GenBank/DDBJ databases">
        <title>Large-scale bioinformatics analysis of Bacillus genomes uncovers conserved roles of natural products in bacterial physiology.</title>
        <authorList>
            <consortium name="Agbiome Team Llc"/>
            <person name="Bleich R.M."/>
            <person name="Grubbs K.J."/>
            <person name="Santa Maria K.C."/>
            <person name="Allen S.E."/>
            <person name="Farag S."/>
            <person name="Shank E.A."/>
            <person name="Bowers A."/>
        </authorList>
    </citation>
    <scope>NUCLEOTIDE SEQUENCE [LARGE SCALE GENOMIC DNA]</scope>
    <source>
        <strain evidence="10 11">AFS092789</strain>
    </source>
</reference>
<dbReference type="GO" id="GO:0006310">
    <property type="term" value="P:DNA recombination"/>
    <property type="evidence" value="ECO:0007669"/>
    <property type="project" value="InterPro"/>
</dbReference>